<proteinExistence type="predicted"/>
<dbReference type="InterPro" id="IPR009057">
    <property type="entry name" value="Homeodomain-like_sf"/>
</dbReference>
<dbReference type="InterPro" id="IPR011990">
    <property type="entry name" value="TPR-like_helical_dom_sf"/>
</dbReference>
<keyword evidence="2" id="KW-0238">DNA-binding</keyword>
<dbReference type="SUPFAM" id="SSF46689">
    <property type="entry name" value="Homeodomain-like"/>
    <property type="match status" value="1"/>
</dbReference>
<feature type="transmembrane region" description="Helical" evidence="5">
    <location>
        <begin position="140"/>
        <end position="159"/>
    </location>
</feature>
<organism evidence="7 8">
    <name type="scientific">Corallibacter vietnamensis</name>
    <dbReference type="NCBI Taxonomy" id="904130"/>
    <lineage>
        <taxon>Bacteria</taxon>
        <taxon>Pseudomonadati</taxon>
        <taxon>Bacteroidota</taxon>
        <taxon>Flavobacteriia</taxon>
        <taxon>Flavobacteriales</taxon>
        <taxon>Flavobacteriaceae</taxon>
        <taxon>Corallibacter</taxon>
    </lineage>
</organism>
<dbReference type="InterPro" id="IPR020449">
    <property type="entry name" value="Tscrpt_reg_AraC-type_HTH"/>
</dbReference>
<dbReference type="PROSITE" id="PS01124">
    <property type="entry name" value="HTH_ARAC_FAMILY_2"/>
    <property type="match status" value="1"/>
</dbReference>
<keyword evidence="8" id="KW-1185">Reference proteome</keyword>
<dbReference type="SMART" id="SM00028">
    <property type="entry name" value="TPR"/>
    <property type="match status" value="3"/>
</dbReference>
<evidence type="ECO:0000256" key="4">
    <source>
        <dbReference type="PROSITE-ProRule" id="PRU00339"/>
    </source>
</evidence>
<dbReference type="InterPro" id="IPR018062">
    <property type="entry name" value="HTH_AraC-typ_CS"/>
</dbReference>
<gene>
    <name evidence="7" type="ORF">GCM10022271_17760</name>
</gene>
<reference evidence="8" key="1">
    <citation type="journal article" date="2019" name="Int. J. Syst. Evol. Microbiol.">
        <title>The Global Catalogue of Microorganisms (GCM) 10K type strain sequencing project: providing services to taxonomists for standard genome sequencing and annotation.</title>
        <authorList>
            <consortium name="The Broad Institute Genomics Platform"/>
            <consortium name="The Broad Institute Genome Sequencing Center for Infectious Disease"/>
            <person name="Wu L."/>
            <person name="Ma J."/>
        </authorList>
    </citation>
    <scope>NUCLEOTIDE SEQUENCE [LARGE SCALE GENOMIC DNA]</scope>
    <source>
        <strain evidence="8">JCM 17525</strain>
    </source>
</reference>
<evidence type="ECO:0000259" key="6">
    <source>
        <dbReference type="PROSITE" id="PS01124"/>
    </source>
</evidence>
<dbReference type="InterPro" id="IPR019734">
    <property type="entry name" value="TPR_rpt"/>
</dbReference>
<comment type="caution">
    <text evidence="7">The sequence shown here is derived from an EMBL/GenBank/DDBJ whole genome shotgun (WGS) entry which is preliminary data.</text>
</comment>
<accession>A0ABP7H5N4</accession>
<evidence type="ECO:0000256" key="2">
    <source>
        <dbReference type="ARBA" id="ARBA00023125"/>
    </source>
</evidence>
<evidence type="ECO:0000256" key="5">
    <source>
        <dbReference type="SAM" id="Phobius"/>
    </source>
</evidence>
<dbReference type="PANTHER" id="PTHR43280:SF2">
    <property type="entry name" value="HTH-TYPE TRANSCRIPTIONAL REGULATOR EXSA"/>
    <property type="match status" value="1"/>
</dbReference>
<evidence type="ECO:0000256" key="1">
    <source>
        <dbReference type="ARBA" id="ARBA00023015"/>
    </source>
</evidence>
<name>A0ABP7H5N4_9FLAO</name>
<dbReference type="Gene3D" id="1.10.10.60">
    <property type="entry name" value="Homeodomain-like"/>
    <property type="match status" value="2"/>
</dbReference>
<dbReference type="PROSITE" id="PS00041">
    <property type="entry name" value="HTH_ARAC_FAMILY_1"/>
    <property type="match status" value="1"/>
</dbReference>
<keyword evidence="5" id="KW-1133">Transmembrane helix</keyword>
<dbReference type="SUPFAM" id="SSF48452">
    <property type="entry name" value="TPR-like"/>
    <property type="match status" value="1"/>
</dbReference>
<feature type="domain" description="HTH araC/xylS-type" evidence="6">
    <location>
        <begin position="12"/>
        <end position="111"/>
    </location>
</feature>
<feature type="repeat" description="TPR" evidence="4">
    <location>
        <begin position="396"/>
        <end position="429"/>
    </location>
</feature>
<dbReference type="InterPro" id="IPR018060">
    <property type="entry name" value="HTH_AraC"/>
</dbReference>
<dbReference type="SMART" id="SM00342">
    <property type="entry name" value="HTH_ARAC"/>
    <property type="match status" value="1"/>
</dbReference>
<dbReference type="PROSITE" id="PS50005">
    <property type="entry name" value="TPR"/>
    <property type="match status" value="1"/>
</dbReference>
<keyword evidence="4" id="KW-0802">TPR repeat</keyword>
<evidence type="ECO:0000313" key="7">
    <source>
        <dbReference type="EMBL" id="GAA3785689.1"/>
    </source>
</evidence>
<dbReference type="Pfam" id="PF12833">
    <property type="entry name" value="HTH_18"/>
    <property type="match status" value="1"/>
</dbReference>
<keyword evidence="3" id="KW-0804">Transcription</keyword>
<dbReference type="Proteomes" id="UP001501456">
    <property type="component" value="Unassembled WGS sequence"/>
</dbReference>
<sequence length="698" mass="80743">MSSNTFQGKFIEQAKIFVLENLSNEQFGVSELATLMNMSRSNLLRKIKKETQLSVSQFIRQIRLEKGMELLEQTDYTVSEISYQVGFGNNSYFIKCFREHFGYSPGEVRKSGYEFSENETTSDITIDKKPAQNAFKTNKAYTVMALLLTVVAVMVLFIIKKKDKNELVSPTTLSKSIAVLPFKNMSSDSSNLYFVNGLMESSLNNLQKIEDLRVISRTSVEKYRNTNKTVSEIAKELNVNYIVEGSGQRVGDQVLLNVQLIEALNDSPIWTEQYNHKVVDIFALQNTVAKKIADAIQAKVTPAELQQIDKKPTENLEAYDYYLKALEPFQAQTKEGLDKAIPLFKQAVAKDPKFALAYSKLAIAYYYLDIYQTNKQYTEVINNYADKALLYDSKSDESLIAKALYYINIEEYRLALPHLEKALEYNPNSSSVVNMLSDLYARTIPNTEKSLKYALKGVQLDIAANDSVGKSYIYLNLSNAFIQNGFVDEALKNINLSLDYSSTNYYAPYLKIFIQYAKHKDMVQTRNLLINEWKKDTTRLDIMQDVAKLYYFQEQYDSAYYYYSKYVKVKEQYGLGIYPQEDIKIGKVYDQMGFHEKAKPFYKAYASYCAKDQSIYQPASLAMQYVHEGKRDLAIEQLKLFATKNNYQYWMLLFMEKDPMMKSLKDHPEYKETITKIKNRFWEDHERLKSMLIDNDLI</sequence>
<keyword evidence="1" id="KW-0805">Transcription regulation</keyword>
<dbReference type="Gene3D" id="1.25.40.10">
    <property type="entry name" value="Tetratricopeptide repeat domain"/>
    <property type="match status" value="2"/>
</dbReference>
<evidence type="ECO:0000256" key="3">
    <source>
        <dbReference type="ARBA" id="ARBA00023163"/>
    </source>
</evidence>
<keyword evidence="5" id="KW-0472">Membrane</keyword>
<protein>
    <recommendedName>
        <fullName evidence="6">HTH araC/xylS-type domain-containing protein</fullName>
    </recommendedName>
</protein>
<dbReference type="PRINTS" id="PR00032">
    <property type="entry name" value="HTHARAC"/>
</dbReference>
<keyword evidence="5" id="KW-0812">Transmembrane</keyword>
<evidence type="ECO:0000313" key="8">
    <source>
        <dbReference type="Proteomes" id="UP001501456"/>
    </source>
</evidence>
<dbReference type="PANTHER" id="PTHR43280">
    <property type="entry name" value="ARAC-FAMILY TRANSCRIPTIONAL REGULATOR"/>
    <property type="match status" value="1"/>
</dbReference>
<dbReference type="EMBL" id="BAABBI010000002">
    <property type="protein sequence ID" value="GAA3785689.1"/>
    <property type="molecule type" value="Genomic_DNA"/>
</dbReference>